<dbReference type="Proteomes" id="UP000772434">
    <property type="component" value="Unassembled WGS sequence"/>
</dbReference>
<name>A0A9P5PUC0_9AGAR</name>
<protein>
    <submittedName>
        <fullName evidence="2">Uncharacterized protein</fullName>
    </submittedName>
</protein>
<reference evidence="2" key="1">
    <citation type="submission" date="2020-11" db="EMBL/GenBank/DDBJ databases">
        <authorList>
            <consortium name="DOE Joint Genome Institute"/>
            <person name="Ahrendt S."/>
            <person name="Riley R."/>
            <person name="Andreopoulos W."/>
            <person name="Labutti K."/>
            <person name="Pangilinan J."/>
            <person name="Ruiz-Duenas F.J."/>
            <person name="Barrasa J.M."/>
            <person name="Sanchez-Garcia M."/>
            <person name="Camarero S."/>
            <person name="Miyauchi S."/>
            <person name="Serrano A."/>
            <person name="Linde D."/>
            <person name="Babiker R."/>
            <person name="Drula E."/>
            <person name="Ayuso-Fernandez I."/>
            <person name="Pacheco R."/>
            <person name="Padilla G."/>
            <person name="Ferreira P."/>
            <person name="Barriuso J."/>
            <person name="Kellner H."/>
            <person name="Castanera R."/>
            <person name="Alfaro M."/>
            <person name="Ramirez L."/>
            <person name="Pisabarro A.G."/>
            <person name="Kuo A."/>
            <person name="Tritt A."/>
            <person name="Lipzen A."/>
            <person name="He G."/>
            <person name="Yan M."/>
            <person name="Ng V."/>
            <person name="Cullen D."/>
            <person name="Martin F."/>
            <person name="Rosso M.-N."/>
            <person name="Henrissat B."/>
            <person name="Hibbett D."/>
            <person name="Martinez A.T."/>
            <person name="Grigoriev I.V."/>
        </authorList>
    </citation>
    <scope>NUCLEOTIDE SEQUENCE</scope>
    <source>
        <strain evidence="2">AH 40177</strain>
    </source>
</reference>
<sequence length="162" mass="18452">MRYRQSPLRSKAQKIENSETDTEHYLLDLQQVDLVQHIQQTSLHHNVLQPATLPESMWDIQCGYRSLVVQRPNSLYSNIQSQPLISTSHSTPSPMPAKEFPFPLQADEGPQKHAQIRLRDRDSRGGESRTMNGFFEGLFEHGVESSLTSSQRSGALISSRHR</sequence>
<accession>A0A9P5PUC0</accession>
<dbReference type="AlphaFoldDB" id="A0A9P5PUC0"/>
<organism evidence="2 3">
    <name type="scientific">Rhodocollybia butyracea</name>
    <dbReference type="NCBI Taxonomy" id="206335"/>
    <lineage>
        <taxon>Eukaryota</taxon>
        <taxon>Fungi</taxon>
        <taxon>Dikarya</taxon>
        <taxon>Basidiomycota</taxon>
        <taxon>Agaricomycotina</taxon>
        <taxon>Agaricomycetes</taxon>
        <taxon>Agaricomycetidae</taxon>
        <taxon>Agaricales</taxon>
        <taxon>Marasmiineae</taxon>
        <taxon>Omphalotaceae</taxon>
        <taxon>Rhodocollybia</taxon>
    </lineage>
</organism>
<feature type="compositionally biased region" description="Basic and acidic residues" evidence="1">
    <location>
        <begin position="117"/>
        <end position="127"/>
    </location>
</feature>
<evidence type="ECO:0000256" key="1">
    <source>
        <dbReference type="SAM" id="MobiDB-lite"/>
    </source>
</evidence>
<comment type="caution">
    <text evidence="2">The sequence shown here is derived from an EMBL/GenBank/DDBJ whole genome shotgun (WGS) entry which is preliminary data.</text>
</comment>
<keyword evidence="3" id="KW-1185">Reference proteome</keyword>
<evidence type="ECO:0000313" key="3">
    <source>
        <dbReference type="Proteomes" id="UP000772434"/>
    </source>
</evidence>
<gene>
    <name evidence="2" type="ORF">BDP27DRAFT_834345</name>
</gene>
<feature type="region of interest" description="Disordered" evidence="1">
    <location>
        <begin position="107"/>
        <end position="129"/>
    </location>
</feature>
<evidence type="ECO:0000313" key="2">
    <source>
        <dbReference type="EMBL" id="KAF9068245.1"/>
    </source>
</evidence>
<proteinExistence type="predicted"/>
<dbReference type="EMBL" id="JADNRY010000063">
    <property type="protein sequence ID" value="KAF9068245.1"/>
    <property type="molecule type" value="Genomic_DNA"/>
</dbReference>